<proteinExistence type="predicted"/>
<comment type="caution">
    <text evidence="1">The sequence shown here is derived from an EMBL/GenBank/DDBJ whole genome shotgun (WGS) entry which is preliminary data.</text>
</comment>
<dbReference type="InterPro" id="IPR008969">
    <property type="entry name" value="CarboxyPept-like_regulatory"/>
</dbReference>
<organism evidence="1 2">
    <name type="scientific">Pontibacter burrus</name>
    <dbReference type="NCBI Taxonomy" id="2704466"/>
    <lineage>
        <taxon>Bacteria</taxon>
        <taxon>Pseudomonadati</taxon>
        <taxon>Bacteroidota</taxon>
        <taxon>Cytophagia</taxon>
        <taxon>Cytophagales</taxon>
        <taxon>Hymenobacteraceae</taxon>
        <taxon>Pontibacter</taxon>
    </lineage>
</organism>
<protein>
    <submittedName>
        <fullName evidence="1">Carboxypeptidase-like regulatory domain-containing protein</fullName>
    </submittedName>
</protein>
<dbReference type="Gene3D" id="2.60.40.1120">
    <property type="entry name" value="Carboxypeptidase-like, regulatory domain"/>
    <property type="match status" value="1"/>
</dbReference>
<dbReference type="EMBL" id="JAAGWD010000010">
    <property type="protein sequence ID" value="NEM99555.1"/>
    <property type="molecule type" value="Genomic_DNA"/>
</dbReference>
<gene>
    <name evidence="1" type="ORF">GXP69_17795</name>
</gene>
<evidence type="ECO:0000313" key="2">
    <source>
        <dbReference type="Proteomes" id="UP000474777"/>
    </source>
</evidence>
<name>A0A6B3LX89_9BACT</name>
<accession>A0A6B3LX89</accession>
<evidence type="ECO:0000313" key="1">
    <source>
        <dbReference type="EMBL" id="NEM99555.1"/>
    </source>
</evidence>
<keyword evidence="2" id="KW-1185">Reference proteome</keyword>
<keyword evidence="1" id="KW-0121">Carboxypeptidase</keyword>
<reference evidence="1 2" key="1">
    <citation type="submission" date="2020-02" db="EMBL/GenBank/DDBJ databases">
        <authorList>
            <person name="Kim M.K."/>
        </authorList>
    </citation>
    <scope>NUCLEOTIDE SEQUENCE [LARGE SCALE GENOMIC DNA]</scope>
    <source>
        <strain evidence="1 2">BT327</strain>
    </source>
</reference>
<dbReference type="Proteomes" id="UP000474777">
    <property type="component" value="Unassembled WGS sequence"/>
</dbReference>
<sequence>MRLTWLLILLLFAPLFCFGGTLRGRLTDENGQGLPFASIYIKETSSGTATNENGYYQLQLDSGTYTLEFKYVGYKSKIEVVTINGHAKELNVQLLPEVLNLKEVVVRAADEDPAYPIMRNAIRLRKYHLNEALAWSARVYMKSVARMDKVPSKVLGIRVVDVDTGIVYLSESVSQLHVKRPNKINERVLSSRVSGQKKGFTFNQASEMNISFYENLLKIEGLSQRGFVSPLANNALFFYRYQYMGAFEENGRSINKIKVTPRRRNDPVFEGYIYIVDGTWRLHSTNLRLTKNAGIEFVDYIQVRQVYAPVLEHVWMPVSQEFTFEGAGLGFKGRGYVTGVYSNYKVQAAYKKPPVVEEIEPEPQEAIVAANQAIKATPKPRFKVIEPEKADPNEKPIHNDKIFSKEILVVDKEANKRDSLYWDKIRPVPLTKDESKDYMKKDSLEIIKESKIYQDSLDRIRNKPTFGNLFLGGYTYRNSYEDTYLRFDPIVSPTNASILQYNTVEGVVADVKVTYGRRFDDRRRYIIEPAVRYGFSNEKLNAKLRAAYVYNTTTNSIMQIEGGRYVDQINSTNPIAPFINTLYTLVAERNYMKLYQRDFIRLAHRGELRNGLQLTASMEYAHRMPMHNTTSYSFRDNDPEGVSRFTSNVPENAELEDASFNPHQVLMASFSLSIKPGQRYITRPDQKINLDSKYPTISLAYRTGIKALGGDVQYSTAALRVSDDLKLGLLGASNYSVTGGVFWNKKEMTLMDYRHFNGNRTLFAGAYEGFQLLDYYRYSTNNNYLEAHYAHHFNGFIFNKIPLFRKLKLQEVVSLNYLNTQQSGNYLELGLGIEHIFKFLRVDFVTSFQEGKKARTGVVVGFGF</sequence>
<dbReference type="Pfam" id="PF18939">
    <property type="entry name" value="DUF5686"/>
    <property type="match status" value="1"/>
</dbReference>
<dbReference type="AlphaFoldDB" id="A0A6B3LX89"/>
<keyword evidence="1" id="KW-0645">Protease</keyword>
<dbReference type="SUPFAM" id="SSF49464">
    <property type="entry name" value="Carboxypeptidase regulatory domain-like"/>
    <property type="match status" value="1"/>
</dbReference>
<dbReference type="RefSeq" id="WP_163916786.1">
    <property type="nucleotide sequence ID" value="NZ_JAAGWD010000010.1"/>
</dbReference>
<dbReference type="GO" id="GO:0004180">
    <property type="term" value="F:carboxypeptidase activity"/>
    <property type="evidence" value="ECO:0007669"/>
    <property type="project" value="UniProtKB-KW"/>
</dbReference>
<dbReference type="InterPro" id="IPR043741">
    <property type="entry name" value="DUF5686"/>
</dbReference>
<keyword evidence="1" id="KW-0378">Hydrolase</keyword>
<dbReference type="Pfam" id="PF13715">
    <property type="entry name" value="CarbopepD_reg_2"/>
    <property type="match status" value="1"/>
</dbReference>